<feature type="domain" description="Bulb-type lectin" evidence="1">
    <location>
        <begin position="940"/>
        <end position="1067"/>
    </location>
</feature>
<dbReference type="Pfam" id="PF24573">
    <property type="entry name" value="HEAT_DAAF5"/>
    <property type="match status" value="1"/>
</dbReference>
<dbReference type="PANTHER" id="PTHR16216:SF2">
    <property type="entry name" value="DYNEIN AXONEMAL ASSEMBLY FACTOR 5"/>
    <property type="match status" value="1"/>
</dbReference>
<dbReference type="InterPro" id="IPR056497">
    <property type="entry name" value="HEAT_DAAF5"/>
</dbReference>
<sequence>MEVVEQAFVQKLQRDLNCLSDPDRSVRKRAIERLQKRLLNGDPGEGAPSPGVIQAAWDDVILRLLLRTVNDPVEKCRELGIQLIKSAVKVVPQVGKTIALVVPSVAERMGQLPFLEESEEIRLQLVELTVAILSADYRADECHAVADNLVKFLISALADPFHEIKKGVCKAVVLICTRSPQTLEGKTEPLLRALLLNITHTHSRVRLAVLQAVDEVVICGLPAGTVSSLLAPSVKSLAFDRSLSVREAFFPAVARWLGYGDHPSKERVSLSCQKKDLIVNIPCLLPLLLLGITDESPDLAGGSLSLVEEVGREYEENAFLRNPSPDKMMVETEDEMTPRGLTGVGDCSMVDVEERNDADFPDYLLGAPYKGRPSAGCRSMVQVFAGTNVTDCLDTLLPAFTSAVSDDDVAVAQQVIAAVQVLGFYVRAENWLPFVLDSVTDSRSSEALRANGLVVLAGLLFGTPKHTLPNELVLQLSNGLRQSDVRCSDHPAVRRQLLAVLTNLLNAAETISSPSALNLFLTLLQLQSVEEDAQLQMGASEIIESLSKKLGLNSVKNLHEKFQDELIPLVTAGYEEWLGISPGRALFQTFMKKSGSTVGPYLKYVVNMFNVCLHHDRDPVLRICFLQLLDEMFEDQALGPWWIPLSEQIILELLIPCGVWRIGKVAAAVRHRAMVALGTFLRQDFCTQASMLELIKPEKQFLSVVKSCLDEDYYVDTRRATCHVIQHVIRIAGAEMADEQRITLSLEIQKRLDDSSDIIRLEIVPAIATFFQTMRNSSSDEDVKSLLSNLLVHMDDSNQKIQLKHRRIKDVLDSALRIQTNGSSNDGTACESLVRALDWIGLEDGDGSRSRLPKMRKYCAVEHLGLWVHIAWALLLEVSSVTSGVYHQGPHHMRGFNNTFVPGKHSTTFSMALQRGIPCEMVCTNSADGVSCKNAPPYHMNRVNGSDHHRNIISHNRDHSYALGFVQFARGSFFLSIYDFSPSSGVAGSSIWTARGPGHFAHGVVVDEFATLSFLRKGILELRNSLGTLVWTAGNPKVLAKNLEFNLDDGNLILYDANNNVIWQSFDF</sequence>
<protein>
    <recommendedName>
        <fullName evidence="1">Bulb-type lectin domain-containing protein</fullName>
    </recommendedName>
</protein>
<evidence type="ECO:0000313" key="2">
    <source>
        <dbReference type="EMBL" id="OAE26308.1"/>
    </source>
</evidence>
<dbReference type="InterPro" id="IPR052623">
    <property type="entry name" value="DAAF5"/>
</dbReference>
<dbReference type="PROSITE" id="PS50927">
    <property type="entry name" value="BULB_LECTIN"/>
    <property type="match status" value="1"/>
</dbReference>
<dbReference type="SUPFAM" id="SSF51110">
    <property type="entry name" value="alpha-D-mannose-specific plant lectins"/>
    <property type="match status" value="1"/>
</dbReference>
<reference evidence="2" key="1">
    <citation type="submission" date="2016-03" db="EMBL/GenBank/DDBJ databases">
        <title>Mechanisms controlling the formation of the plant cell surface in tip-growing cells are functionally conserved among land plants.</title>
        <authorList>
            <person name="Honkanen S."/>
            <person name="Jones V.A."/>
            <person name="Morieri G."/>
            <person name="Champion C."/>
            <person name="Hetherington A.J."/>
            <person name="Kelly S."/>
            <person name="Saint-Marcoux D."/>
            <person name="Proust H."/>
            <person name="Prescott H."/>
            <person name="Dolan L."/>
        </authorList>
    </citation>
    <scope>NUCLEOTIDE SEQUENCE [LARGE SCALE GENOMIC DNA]</scope>
    <source>
        <tissue evidence="2">Whole gametophyte</tissue>
    </source>
</reference>
<gene>
    <name evidence="2" type="ORF">AXG93_3040s1260</name>
</gene>
<dbReference type="Pfam" id="PF25757">
    <property type="entry name" value="TPR_DNAAF5"/>
    <property type="match status" value="1"/>
</dbReference>
<comment type="caution">
    <text evidence="2">The sequence shown here is derived from an EMBL/GenBank/DDBJ whole genome shotgun (WGS) entry which is preliminary data.</text>
</comment>
<dbReference type="InterPro" id="IPR016024">
    <property type="entry name" value="ARM-type_fold"/>
</dbReference>
<dbReference type="SUPFAM" id="SSF48371">
    <property type="entry name" value="ARM repeat"/>
    <property type="match status" value="1"/>
</dbReference>
<dbReference type="Gene3D" id="2.90.10.10">
    <property type="entry name" value="Bulb-type lectin domain"/>
    <property type="match status" value="1"/>
</dbReference>
<accession>A0A176VZS4</accession>
<organism evidence="2 3">
    <name type="scientific">Marchantia polymorpha subsp. ruderalis</name>
    <dbReference type="NCBI Taxonomy" id="1480154"/>
    <lineage>
        <taxon>Eukaryota</taxon>
        <taxon>Viridiplantae</taxon>
        <taxon>Streptophyta</taxon>
        <taxon>Embryophyta</taxon>
        <taxon>Marchantiophyta</taxon>
        <taxon>Marchantiopsida</taxon>
        <taxon>Marchantiidae</taxon>
        <taxon>Marchantiales</taxon>
        <taxon>Marchantiaceae</taxon>
        <taxon>Marchantia</taxon>
    </lineage>
</organism>
<dbReference type="Proteomes" id="UP000077202">
    <property type="component" value="Unassembled WGS sequence"/>
</dbReference>
<proteinExistence type="predicted"/>
<dbReference type="Gene3D" id="1.25.10.10">
    <property type="entry name" value="Leucine-rich Repeat Variant"/>
    <property type="match status" value="2"/>
</dbReference>
<dbReference type="PANTHER" id="PTHR16216">
    <property type="entry name" value="DYNEIN ASSEMBLY FACTOR 5, AXONEMAL"/>
    <property type="match status" value="1"/>
</dbReference>
<dbReference type="InterPro" id="IPR036426">
    <property type="entry name" value="Bulb-type_lectin_dom_sf"/>
</dbReference>
<keyword evidence="3" id="KW-1185">Reference proteome</keyword>
<evidence type="ECO:0000313" key="3">
    <source>
        <dbReference type="Proteomes" id="UP000077202"/>
    </source>
</evidence>
<dbReference type="EMBL" id="LVLJ01002195">
    <property type="protein sequence ID" value="OAE26308.1"/>
    <property type="molecule type" value="Genomic_DNA"/>
</dbReference>
<dbReference type="InterPro" id="IPR057978">
    <property type="entry name" value="TPR_DAAF5"/>
</dbReference>
<name>A0A176VZS4_MARPO</name>
<dbReference type="AlphaFoldDB" id="A0A176VZS4"/>
<dbReference type="InterPro" id="IPR001480">
    <property type="entry name" value="Bulb-type_lectin_dom"/>
</dbReference>
<dbReference type="InterPro" id="IPR011989">
    <property type="entry name" value="ARM-like"/>
</dbReference>
<evidence type="ECO:0000259" key="1">
    <source>
        <dbReference type="PROSITE" id="PS50927"/>
    </source>
</evidence>